<dbReference type="GO" id="GO:0071424">
    <property type="term" value="F:rRNA (cytosine-N4-)-methyltransferase activity"/>
    <property type="evidence" value="ECO:0007669"/>
    <property type="project" value="UniProtKB-UniRule"/>
</dbReference>
<dbReference type="HAMAP" id="MF_01007">
    <property type="entry name" value="16SrRNA_methyltr_H"/>
    <property type="match status" value="1"/>
</dbReference>
<dbReference type="SUPFAM" id="SSF81799">
    <property type="entry name" value="Putative methyltransferase TM0872, insert domain"/>
    <property type="match status" value="1"/>
</dbReference>
<evidence type="ECO:0000256" key="7">
    <source>
        <dbReference type="HAMAP-Rule" id="MF_01007"/>
    </source>
</evidence>
<comment type="similarity">
    <text evidence="1 7">Belongs to the methyltransferase superfamily. RsmH family.</text>
</comment>
<dbReference type="Gene3D" id="3.40.50.150">
    <property type="entry name" value="Vaccinia Virus protein VP39"/>
    <property type="match status" value="1"/>
</dbReference>
<dbReference type="PANTHER" id="PTHR11265">
    <property type="entry name" value="S-ADENOSYL-METHYLTRANSFERASE MRAW"/>
    <property type="match status" value="1"/>
</dbReference>
<comment type="function">
    <text evidence="7">Specifically methylates the N4 position of cytidine in position 1402 (C1402) of 16S rRNA.</text>
</comment>
<dbReference type="STRING" id="341036.SAMN05660649_01237"/>
<dbReference type="SUPFAM" id="SSF53335">
    <property type="entry name" value="S-adenosyl-L-methionine-dependent methyltransferases"/>
    <property type="match status" value="1"/>
</dbReference>
<dbReference type="EMBL" id="FOOX01000003">
    <property type="protein sequence ID" value="SFG27691.1"/>
    <property type="molecule type" value="Genomic_DNA"/>
</dbReference>
<feature type="binding site" evidence="7">
    <location>
        <position position="110"/>
    </location>
    <ligand>
        <name>S-adenosyl-L-methionine</name>
        <dbReference type="ChEBI" id="CHEBI:59789"/>
    </ligand>
</feature>
<proteinExistence type="inferred from homology"/>
<comment type="subcellular location">
    <subcellularLocation>
        <location evidence="7">Cytoplasm</location>
    </subcellularLocation>
</comment>
<reference evidence="9" key="1">
    <citation type="submission" date="2016-10" db="EMBL/GenBank/DDBJ databases">
        <authorList>
            <person name="Varghese N."/>
            <person name="Submissions S."/>
        </authorList>
    </citation>
    <scope>NUCLEOTIDE SEQUENCE [LARGE SCALE GENOMIC DNA]</scope>
    <source>
        <strain evidence="9">DSM 17038</strain>
    </source>
</reference>
<dbReference type="PANTHER" id="PTHR11265:SF0">
    <property type="entry name" value="12S RRNA N4-METHYLCYTIDINE METHYLTRANSFERASE"/>
    <property type="match status" value="1"/>
</dbReference>
<evidence type="ECO:0000256" key="6">
    <source>
        <dbReference type="ARBA" id="ARBA00022691"/>
    </source>
</evidence>
<feature type="binding site" evidence="7">
    <location>
        <position position="89"/>
    </location>
    <ligand>
        <name>S-adenosyl-L-methionine</name>
        <dbReference type="ChEBI" id="CHEBI:59789"/>
    </ligand>
</feature>
<evidence type="ECO:0000256" key="2">
    <source>
        <dbReference type="ARBA" id="ARBA00022490"/>
    </source>
</evidence>
<keyword evidence="6 7" id="KW-0949">S-adenosyl-L-methionine</keyword>
<evidence type="ECO:0000313" key="9">
    <source>
        <dbReference type="Proteomes" id="UP000199337"/>
    </source>
</evidence>
<dbReference type="AlphaFoldDB" id="A0A1I2QPZ4"/>
<evidence type="ECO:0000256" key="4">
    <source>
        <dbReference type="ARBA" id="ARBA00022603"/>
    </source>
</evidence>
<evidence type="ECO:0000256" key="5">
    <source>
        <dbReference type="ARBA" id="ARBA00022679"/>
    </source>
</evidence>
<sequence>MAESFFDNAISFNHLPVLLEEVMAGLNPGREGVYVDCTVGGGGHSRALLERTDPGVKLVGLDQDSEALAAASEKLAPFHGRYTLVRSNFMDLARVLVDLGLEAVNGILFDLGVSSYQLDNPARGFSYMREAPLDMRMDSESGITAKELVNTLPERELADIIKRFGEERWASRIASFIIKARENRAIETTAELVEIIKKAVPAAARREGPHPAKRTFQALRIAVNNELEILPQVFKDAVGALAPGGRLCVITFHSLEDRITKDAFKKLANPCICPPRFPVCTCGQMPAIRLVNNRPVTPTEQELAENPRSRSAKLRVAEKICSVLKNREGE</sequence>
<dbReference type="PIRSF" id="PIRSF004486">
    <property type="entry name" value="MraW"/>
    <property type="match status" value="1"/>
</dbReference>
<keyword evidence="2 7" id="KW-0963">Cytoplasm</keyword>
<dbReference type="Proteomes" id="UP000199337">
    <property type="component" value="Unassembled WGS sequence"/>
</dbReference>
<keyword evidence="4 7" id="KW-0489">Methyltransferase</keyword>
<feature type="binding site" evidence="7">
    <location>
        <begin position="42"/>
        <end position="44"/>
    </location>
    <ligand>
        <name>S-adenosyl-L-methionine</name>
        <dbReference type="ChEBI" id="CHEBI:59789"/>
    </ligand>
</feature>
<evidence type="ECO:0000256" key="1">
    <source>
        <dbReference type="ARBA" id="ARBA00010396"/>
    </source>
</evidence>
<protein>
    <recommendedName>
        <fullName evidence="7">Ribosomal RNA small subunit methyltransferase H</fullName>
        <ecNumber evidence="7">2.1.1.199</ecNumber>
    </recommendedName>
    <alternativeName>
        <fullName evidence="7">16S rRNA m(4)C1402 methyltransferase</fullName>
    </alternativeName>
    <alternativeName>
        <fullName evidence="7">rRNA (cytosine-N(4)-)-methyltransferase RsmH</fullName>
    </alternativeName>
</protein>
<dbReference type="EC" id="2.1.1.199" evidence="7"/>
<dbReference type="FunFam" id="1.10.150.170:FF:000001">
    <property type="entry name" value="Ribosomal RNA small subunit methyltransferase H"/>
    <property type="match status" value="1"/>
</dbReference>
<evidence type="ECO:0000256" key="3">
    <source>
        <dbReference type="ARBA" id="ARBA00022552"/>
    </source>
</evidence>
<comment type="catalytic activity">
    <reaction evidence="7">
        <text>cytidine(1402) in 16S rRNA + S-adenosyl-L-methionine = N(4)-methylcytidine(1402) in 16S rRNA + S-adenosyl-L-homocysteine + H(+)</text>
        <dbReference type="Rhea" id="RHEA:42928"/>
        <dbReference type="Rhea" id="RHEA-COMP:10286"/>
        <dbReference type="Rhea" id="RHEA-COMP:10287"/>
        <dbReference type="ChEBI" id="CHEBI:15378"/>
        <dbReference type="ChEBI" id="CHEBI:57856"/>
        <dbReference type="ChEBI" id="CHEBI:59789"/>
        <dbReference type="ChEBI" id="CHEBI:74506"/>
        <dbReference type="ChEBI" id="CHEBI:82748"/>
        <dbReference type="EC" id="2.1.1.199"/>
    </reaction>
</comment>
<name>A0A1I2QPZ4_9FIRM</name>
<dbReference type="Gene3D" id="1.10.150.170">
    <property type="entry name" value="Putative methyltransferase TM0872, insert domain"/>
    <property type="match status" value="1"/>
</dbReference>
<dbReference type="NCBIfam" id="TIGR00006">
    <property type="entry name" value="16S rRNA (cytosine(1402)-N(4))-methyltransferase RsmH"/>
    <property type="match status" value="1"/>
</dbReference>
<accession>A0A1I2QPZ4</accession>
<dbReference type="InterPro" id="IPR029063">
    <property type="entry name" value="SAM-dependent_MTases_sf"/>
</dbReference>
<dbReference type="GO" id="GO:0005737">
    <property type="term" value="C:cytoplasm"/>
    <property type="evidence" value="ECO:0007669"/>
    <property type="project" value="UniProtKB-SubCell"/>
</dbReference>
<dbReference type="GO" id="GO:0070475">
    <property type="term" value="P:rRNA base methylation"/>
    <property type="evidence" value="ECO:0007669"/>
    <property type="project" value="UniProtKB-UniRule"/>
</dbReference>
<feature type="binding site" evidence="7">
    <location>
        <position position="117"/>
    </location>
    <ligand>
        <name>S-adenosyl-L-methionine</name>
        <dbReference type="ChEBI" id="CHEBI:59789"/>
    </ligand>
</feature>
<gene>
    <name evidence="7" type="primary">rsmH</name>
    <name evidence="8" type="ORF">SAMN05660649_01237</name>
</gene>
<feature type="binding site" evidence="7">
    <location>
        <position position="62"/>
    </location>
    <ligand>
        <name>S-adenosyl-L-methionine</name>
        <dbReference type="ChEBI" id="CHEBI:59789"/>
    </ligand>
</feature>
<dbReference type="InterPro" id="IPR023397">
    <property type="entry name" value="SAM-dep_MeTrfase_MraW_recog"/>
</dbReference>
<keyword evidence="9" id="KW-1185">Reference proteome</keyword>
<dbReference type="Pfam" id="PF01795">
    <property type="entry name" value="Methyltransf_5"/>
    <property type="match status" value="1"/>
</dbReference>
<dbReference type="InterPro" id="IPR002903">
    <property type="entry name" value="RsmH"/>
</dbReference>
<evidence type="ECO:0000313" key="8">
    <source>
        <dbReference type="EMBL" id="SFG27691.1"/>
    </source>
</evidence>
<keyword evidence="5 7" id="KW-0808">Transferase</keyword>
<organism evidence="8 9">
    <name type="scientific">Desulfotruncus arcticus DSM 17038</name>
    <dbReference type="NCBI Taxonomy" id="1121424"/>
    <lineage>
        <taxon>Bacteria</taxon>
        <taxon>Bacillati</taxon>
        <taxon>Bacillota</taxon>
        <taxon>Clostridia</taxon>
        <taxon>Eubacteriales</taxon>
        <taxon>Desulfallaceae</taxon>
        <taxon>Desulfotruncus</taxon>
    </lineage>
</organism>
<keyword evidence="3 7" id="KW-0698">rRNA processing</keyword>